<accession>A0A928VLP3</accession>
<dbReference type="Pfam" id="PF00127">
    <property type="entry name" value="Copper-bind"/>
    <property type="match status" value="1"/>
</dbReference>
<evidence type="ECO:0000256" key="3">
    <source>
        <dbReference type="ARBA" id="ARBA00022723"/>
    </source>
</evidence>
<evidence type="ECO:0000313" key="11">
    <source>
        <dbReference type="Proteomes" id="UP000625316"/>
    </source>
</evidence>
<keyword evidence="2" id="KW-0813">Transport</keyword>
<dbReference type="RefSeq" id="WP_264325725.1">
    <property type="nucleotide sequence ID" value="NZ_JADEXQ010000047.1"/>
</dbReference>
<dbReference type="GO" id="GO:0005507">
    <property type="term" value="F:copper ion binding"/>
    <property type="evidence" value="ECO:0007669"/>
    <property type="project" value="InterPro"/>
</dbReference>
<organism evidence="10 11">
    <name type="scientific">Romeriopsis navalis LEGE 11480</name>
    <dbReference type="NCBI Taxonomy" id="2777977"/>
    <lineage>
        <taxon>Bacteria</taxon>
        <taxon>Bacillati</taxon>
        <taxon>Cyanobacteriota</taxon>
        <taxon>Cyanophyceae</taxon>
        <taxon>Leptolyngbyales</taxon>
        <taxon>Leptolyngbyaceae</taxon>
        <taxon>Romeriopsis</taxon>
        <taxon>Romeriopsis navalis</taxon>
    </lineage>
</organism>
<dbReference type="InterPro" id="IPR000923">
    <property type="entry name" value="BlueCu_1"/>
</dbReference>
<keyword evidence="4" id="KW-0249">Electron transport</keyword>
<dbReference type="InterPro" id="IPR002387">
    <property type="entry name" value="Plastocyanin"/>
</dbReference>
<comment type="caution">
    <text evidence="10">The sequence shown here is derived from an EMBL/GenBank/DDBJ whole genome shotgun (WGS) entry which is preliminary data.</text>
</comment>
<dbReference type="NCBIfam" id="TIGR02656">
    <property type="entry name" value="cyanin_plasto"/>
    <property type="match status" value="1"/>
</dbReference>
<evidence type="ECO:0000313" key="10">
    <source>
        <dbReference type="EMBL" id="MBE9030898.1"/>
    </source>
</evidence>
<dbReference type="InterPro" id="IPR028871">
    <property type="entry name" value="BlueCu_1_BS"/>
</dbReference>
<dbReference type="Gene3D" id="2.60.40.420">
    <property type="entry name" value="Cupredoxins - blue copper proteins"/>
    <property type="match status" value="1"/>
</dbReference>
<keyword evidence="8" id="KW-0732">Signal</keyword>
<name>A0A928VLP3_9CYAN</name>
<gene>
    <name evidence="10" type="primary">petE</name>
    <name evidence="10" type="ORF">IQ266_14270</name>
</gene>
<dbReference type="PROSITE" id="PS00196">
    <property type="entry name" value="COPPER_BLUE"/>
    <property type="match status" value="1"/>
</dbReference>
<protein>
    <submittedName>
        <fullName evidence="10">Plastocyanin</fullName>
    </submittedName>
</protein>
<evidence type="ECO:0000256" key="1">
    <source>
        <dbReference type="ARBA" id="ARBA00004370"/>
    </source>
</evidence>
<proteinExistence type="predicted"/>
<comment type="cofactor">
    <cofactor evidence="7">
        <name>Cu(2+)</name>
        <dbReference type="ChEBI" id="CHEBI:29036"/>
    </cofactor>
    <text evidence="7">The crystal structure with reduced Cu(1+) has also been determined.</text>
</comment>
<evidence type="ECO:0000256" key="7">
    <source>
        <dbReference type="PIRSR" id="PIRSR602387-1"/>
    </source>
</evidence>
<dbReference type="AlphaFoldDB" id="A0A928VLP3"/>
<evidence type="ECO:0000256" key="4">
    <source>
        <dbReference type="ARBA" id="ARBA00022982"/>
    </source>
</evidence>
<dbReference type="PANTHER" id="PTHR34192">
    <property type="entry name" value="PLASTOCYANIN MAJOR ISOFORM, CHLOROPLASTIC-RELATED"/>
    <property type="match status" value="1"/>
</dbReference>
<keyword evidence="5 7" id="KW-0186">Copper</keyword>
<feature type="signal peptide" evidence="8">
    <location>
        <begin position="1"/>
        <end position="34"/>
    </location>
</feature>
<keyword evidence="3 7" id="KW-0479">Metal-binding</keyword>
<evidence type="ECO:0000256" key="8">
    <source>
        <dbReference type="SAM" id="SignalP"/>
    </source>
</evidence>
<dbReference type="PANTHER" id="PTHR34192:SF10">
    <property type="entry name" value="PLASTOCYANIN MAJOR ISOFORM, CHLOROPLASTIC-RELATED"/>
    <property type="match status" value="1"/>
</dbReference>
<feature type="binding site" evidence="7">
    <location>
        <position position="126"/>
    </location>
    <ligand>
        <name>Cu cation</name>
        <dbReference type="ChEBI" id="CHEBI:23378"/>
    </ligand>
</feature>
<feature type="chain" id="PRO_5037549494" evidence="8">
    <location>
        <begin position="35"/>
        <end position="133"/>
    </location>
</feature>
<dbReference type="EMBL" id="JADEXQ010000047">
    <property type="protein sequence ID" value="MBE9030898.1"/>
    <property type="molecule type" value="Genomic_DNA"/>
</dbReference>
<dbReference type="GO" id="GO:0009055">
    <property type="term" value="F:electron transfer activity"/>
    <property type="evidence" value="ECO:0007669"/>
    <property type="project" value="InterPro"/>
</dbReference>
<reference evidence="10" key="1">
    <citation type="submission" date="2020-10" db="EMBL/GenBank/DDBJ databases">
        <authorList>
            <person name="Castelo-Branco R."/>
            <person name="Eusebio N."/>
            <person name="Adriana R."/>
            <person name="Vieira A."/>
            <person name="Brugerolle De Fraissinette N."/>
            <person name="Rezende De Castro R."/>
            <person name="Schneider M.P."/>
            <person name="Vasconcelos V."/>
            <person name="Leao P.N."/>
        </authorList>
    </citation>
    <scope>NUCLEOTIDE SEQUENCE</scope>
    <source>
        <strain evidence="10">LEGE 11480</strain>
    </source>
</reference>
<feature type="binding site" evidence="7">
    <location>
        <position position="121"/>
    </location>
    <ligand>
        <name>Cu cation</name>
        <dbReference type="ChEBI" id="CHEBI:23378"/>
    </ligand>
</feature>
<feature type="binding site" evidence="7">
    <location>
        <position position="72"/>
    </location>
    <ligand>
        <name>Cu cation</name>
        <dbReference type="ChEBI" id="CHEBI:23378"/>
    </ligand>
</feature>
<keyword evidence="6" id="KW-0472">Membrane</keyword>
<evidence type="ECO:0000256" key="5">
    <source>
        <dbReference type="ARBA" id="ARBA00023008"/>
    </source>
</evidence>
<dbReference type="InterPro" id="IPR008972">
    <property type="entry name" value="Cupredoxin"/>
</dbReference>
<dbReference type="PRINTS" id="PR00157">
    <property type="entry name" value="PLASTOCYANIN"/>
</dbReference>
<evidence type="ECO:0000256" key="6">
    <source>
        <dbReference type="ARBA" id="ARBA00023136"/>
    </source>
</evidence>
<dbReference type="GO" id="GO:0016020">
    <property type="term" value="C:membrane"/>
    <property type="evidence" value="ECO:0007669"/>
    <property type="project" value="UniProtKB-SubCell"/>
</dbReference>
<keyword evidence="11" id="KW-1185">Reference proteome</keyword>
<feature type="binding site" evidence="7">
    <location>
        <position position="118"/>
    </location>
    <ligand>
        <name>Cu cation</name>
        <dbReference type="ChEBI" id="CHEBI:23378"/>
    </ligand>
</feature>
<comment type="subcellular location">
    <subcellularLocation>
        <location evidence="1">Membrane</location>
    </subcellularLocation>
</comment>
<sequence length="133" mass="13500">MTSLSTIARRLSVVVCSVLLMVGTFFLSAAPASAASHDIAMGGAKGLVFEPASLTIASGDTVNFAVGQLPPHNVVFESVPGGDKDLAAKLSHKGLEGNGASFSIDFAGAPAGDYSFFCMPHRGAGMVGKITVQ</sequence>
<dbReference type="Proteomes" id="UP000625316">
    <property type="component" value="Unassembled WGS sequence"/>
</dbReference>
<evidence type="ECO:0000256" key="2">
    <source>
        <dbReference type="ARBA" id="ARBA00022448"/>
    </source>
</evidence>
<evidence type="ECO:0000259" key="9">
    <source>
        <dbReference type="Pfam" id="PF00127"/>
    </source>
</evidence>
<feature type="domain" description="Blue (type 1) copper" evidence="9">
    <location>
        <begin position="43"/>
        <end position="133"/>
    </location>
</feature>
<dbReference type="SUPFAM" id="SSF49503">
    <property type="entry name" value="Cupredoxins"/>
    <property type="match status" value="1"/>
</dbReference>